<organism evidence="2 3">
    <name type="scientific">Terrabacter aeriphilus</name>
    <dbReference type="NCBI Taxonomy" id="515662"/>
    <lineage>
        <taxon>Bacteria</taxon>
        <taxon>Bacillati</taxon>
        <taxon>Actinomycetota</taxon>
        <taxon>Actinomycetes</taxon>
        <taxon>Micrococcales</taxon>
        <taxon>Intrasporangiaceae</taxon>
        <taxon>Terrabacter</taxon>
    </lineage>
</organism>
<sequence>MTPAQTLPDPTAHPDPTDRDHVVPHGPSLATRSIRELIADLAATEEGLRHLPALVPFGGHLVSNPERRLLLRHQRLVVGALRSRRAALRGPTATA</sequence>
<keyword evidence="3" id="KW-1185">Reference proteome</keyword>
<comment type="caution">
    <text evidence="2">The sequence shown here is derived from an EMBL/GenBank/DDBJ whole genome shotgun (WGS) entry which is preliminary data.</text>
</comment>
<dbReference type="RefSeq" id="WP_345507246.1">
    <property type="nucleotide sequence ID" value="NZ_BAABIW010000014.1"/>
</dbReference>
<proteinExistence type="predicted"/>
<evidence type="ECO:0000313" key="3">
    <source>
        <dbReference type="Proteomes" id="UP001500427"/>
    </source>
</evidence>
<dbReference type="Proteomes" id="UP001500427">
    <property type="component" value="Unassembled WGS sequence"/>
</dbReference>
<reference evidence="3" key="1">
    <citation type="journal article" date="2019" name="Int. J. Syst. Evol. Microbiol.">
        <title>The Global Catalogue of Microorganisms (GCM) 10K type strain sequencing project: providing services to taxonomists for standard genome sequencing and annotation.</title>
        <authorList>
            <consortium name="The Broad Institute Genomics Platform"/>
            <consortium name="The Broad Institute Genome Sequencing Center for Infectious Disease"/>
            <person name="Wu L."/>
            <person name="Ma J."/>
        </authorList>
    </citation>
    <scope>NUCLEOTIDE SEQUENCE [LARGE SCALE GENOMIC DNA]</scope>
    <source>
        <strain evidence="3">JCM 17687</strain>
    </source>
</reference>
<protein>
    <submittedName>
        <fullName evidence="2">Uncharacterized protein</fullName>
    </submittedName>
</protein>
<dbReference type="EMBL" id="BAABIW010000014">
    <property type="protein sequence ID" value="GAA5025874.1"/>
    <property type="molecule type" value="Genomic_DNA"/>
</dbReference>
<evidence type="ECO:0000313" key="2">
    <source>
        <dbReference type="EMBL" id="GAA5025874.1"/>
    </source>
</evidence>
<name>A0ABP9JBW1_9MICO</name>
<evidence type="ECO:0000256" key="1">
    <source>
        <dbReference type="SAM" id="MobiDB-lite"/>
    </source>
</evidence>
<feature type="region of interest" description="Disordered" evidence="1">
    <location>
        <begin position="1"/>
        <end position="27"/>
    </location>
</feature>
<gene>
    <name evidence="2" type="ORF">GCM10023258_19140</name>
</gene>
<accession>A0ABP9JBW1</accession>